<dbReference type="Pfam" id="PF05635">
    <property type="entry name" value="23S_rRNA_IVP"/>
    <property type="match status" value="1"/>
</dbReference>
<dbReference type="RefSeq" id="WP_064715340.1">
    <property type="nucleotide sequence ID" value="NZ_JMTM01000046.1"/>
</dbReference>
<sequence>MTKEELKNRTKQFALDVFKFLMTLEKTKANDVVSFQLFKSSSSVAANYRAVCRGKSDADFLNKLKIVDEEADESLFWLEFIKGLEVPCDKTVLDSLIKEANELVSIFSAAIKTIKEKNNSKK</sequence>
<dbReference type="Proteomes" id="UP000093807">
    <property type="component" value="Unassembled WGS sequence"/>
</dbReference>
<dbReference type="PIRSF" id="PIRSF035652">
    <property type="entry name" value="CHP02436"/>
    <property type="match status" value="1"/>
</dbReference>
<name>A0A199XQ14_9FLAO</name>
<dbReference type="PATRIC" id="fig|29536.5.peg.1597"/>
<accession>A0A199XQ14</accession>
<gene>
    <name evidence="1" type="ORF">FLB_15210</name>
</gene>
<dbReference type="SUPFAM" id="SSF158446">
    <property type="entry name" value="IVS-encoded protein-like"/>
    <property type="match status" value="1"/>
</dbReference>
<keyword evidence="2" id="KW-1185">Reference proteome</keyword>
<organism evidence="1 2">
    <name type="scientific">Flavobacterium succinicans</name>
    <dbReference type="NCBI Taxonomy" id="29536"/>
    <lineage>
        <taxon>Bacteria</taxon>
        <taxon>Pseudomonadati</taxon>
        <taxon>Bacteroidota</taxon>
        <taxon>Flavobacteriia</taxon>
        <taxon>Flavobacteriales</taxon>
        <taxon>Flavobacteriaceae</taxon>
        <taxon>Flavobacterium</taxon>
    </lineage>
</organism>
<dbReference type="InterPro" id="IPR036583">
    <property type="entry name" value="23S_rRNA_IVS_sf"/>
</dbReference>
<evidence type="ECO:0008006" key="3">
    <source>
        <dbReference type="Google" id="ProtNLM"/>
    </source>
</evidence>
<dbReference type="Gene3D" id="1.20.1440.60">
    <property type="entry name" value="23S rRNA-intervening sequence"/>
    <property type="match status" value="1"/>
</dbReference>
<reference evidence="1 2" key="1">
    <citation type="submission" date="2016-06" db="EMBL/GenBank/DDBJ databases">
        <title>Draft genome sequence of Flavobacterium succinicans strain DD5b.</title>
        <authorList>
            <person name="Poehlein A."/>
            <person name="Daniel R."/>
            <person name="Simeonova D.D."/>
        </authorList>
    </citation>
    <scope>NUCLEOTIDE SEQUENCE [LARGE SCALE GENOMIC DNA]</scope>
    <source>
        <strain evidence="1 2">DD5b</strain>
    </source>
</reference>
<protein>
    <recommendedName>
        <fullName evidence="3">Four helix bundle protein</fullName>
    </recommendedName>
</protein>
<dbReference type="OrthoDB" id="285993at2"/>
<comment type="caution">
    <text evidence="1">The sequence shown here is derived from an EMBL/GenBank/DDBJ whole genome shotgun (WGS) entry which is preliminary data.</text>
</comment>
<dbReference type="AlphaFoldDB" id="A0A199XQ14"/>
<dbReference type="NCBIfam" id="TIGR02436">
    <property type="entry name" value="four helix bundle protein"/>
    <property type="match status" value="1"/>
</dbReference>
<evidence type="ECO:0000313" key="2">
    <source>
        <dbReference type="Proteomes" id="UP000093807"/>
    </source>
</evidence>
<dbReference type="EMBL" id="JMTM01000046">
    <property type="protein sequence ID" value="OAZ03833.1"/>
    <property type="molecule type" value="Genomic_DNA"/>
</dbReference>
<evidence type="ECO:0000313" key="1">
    <source>
        <dbReference type="EMBL" id="OAZ03833.1"/>
    </source>
</evidence>
<dbReference type="InterPro" id="IPR012657">
    <property type="entry name" value="23S_rRNA-intervening_sequence"/>
</dbReference>
<proteinExistence type="predicted"/>